<dbReference type="RefSeq" id="WP_088921382.1">
    <property type="nucleotide sequence ID" value="NZ_CP018632.1"/>
</dbReference>
<evidence type="ECO:0000313" key="2">
    <source>
        <dbReference type="Proteomes" id="UP000250079"/>
    </source>
</evidence>
<keyword evidence="2" id="KW-1185">Reference proteome</keyword>
<evidence type="ECO:0000313" key="1">
    <source>
        <dbReference type="EMBL" id="ASJ76629.1"/>
    </source>
</evidence>
<dbReference type="AlphaFoldDB" id="A0A2Z2NZD2"/>
<dbReference type="EMBL" id="CP018632">
    <property type="protein sequence ID" value="ASJ76629.1"/>
    <property type="molecule type" value="Genomic_DNA"/>
</dbReference>
<protein>
    <submittedName>
        <fullName evidence="1">Uncharacterized protein</fullName>
    </submittedName>
</protein>
<reference evidence="1 2" key="1">
    <citation type="submission" date="2016-12" db="EMBL/GenBank/DDBJ databases">
        <authorList>
            <person name="Song W.-J."/>
            <person name="Kurnit D.M."/>
        </authorList>
    </citation>
    <scope>NUCLEOTIDE SEQUENCE [LARGE SCALE GENOMIC DNA]</scope>
    <source>
        <strain evidence="1 2">IMCC3135</strain>
    </source>
</reference>
<proteinExistence type="predicted"/>
<gene>
    <name evidence="1" type="ORF">IMCC3135_32925</name>
</gene>
<organism evidence="1 2">
    <name type="scientific">Granulosicoccus antarcticus IMCC3135</name>
    <dbReference type="NCBI Taxonomy" id="1192854"/>
    <lineage>
        <taxon>Bacteria</taxon>
        <taxon>Pseudomonadati</taxon>
        <taxon>Pseudomonadota</taxon>
        <taxon>Gammaproteobacteria</taxon>
        <taxon>Chromatiales</taxon>
        <taxon>Granulosicoccaceae</taxon>
        <taxon>Granulosicoccus</taxon>
    </lineage>
</organism>
<name>A0A2Z2NZD2_9GAMM</name>
<accession>A0A2Z2NZD2</accession>
<dbReference type="KEGG" id="gai:IMCC3135_32925"/>
<dbReference type="Proteomes" id="UP000250079">
    <property type="component" value="Chromosome"/>
</dbReference>
<sequence length="104" mass="12133">MLADLLTGFDIDVRAGMNATSPDPLVTQLYQWSGEHWPMFFDKAIHNERQWIASNKQDGNRIYSVIMDTAIVMGELIIKHRPTYCWNLDRDPGNRLWRHTIAVF</sequence>